<reference evidence="5" key="1">
    <citation type="submission" date="2014-12" db="EMBL/GenBank/DDBJ databases">
        <authorList>
            <person name="Salcher M.M."/>
        </authorList>
    </citation>
    <scope>NUCLEOTIDE SEQUENCE [LARGE SCALE GENOMIC DNA]</scope>
    <source>
        <strain evidence="5">MMS-10A-171</strain>
    </source>
</reference>
<dbReference type="STRING" id="1581680.BN1209_0663"/>
<dbReference type="InterPro" id="IPR004788">
    <property type="entry name" value="Ribose5P_isomerase_type_A"/>
</dbReference>
<dbReference type="Gene3D" id="3.30.70.260">
    <property type="match status" value="1"/>
</dbReference>
<dbReference type="EMBL" id="LN794158">
    <property type="protein sequence ID" value="CEN55706.1"/>
    <property type="molecule type" value="Genomic_DNA"/>
</dbReference>
<evidence type="ECO:0000256" key="3">
    <source>
        <dbReference type="NCBIfam" id="TIGR00021"/>
    </source>
</evidence>
<dbReference type="AlphaFoldDB" id="A0A0B7IYZ9"/>
<dbReference type="KEGG" id="mbac:BN1209_0663"/>
<evidence type="ECO:0000313" key="5">
    <source>
        <dbReference type="Proteomes" id="UP000056322"/>
    </source>
</evidence>
<dbReference type="SUPFAM" id="SSF75445">
    <property type="entry name" value="D-ribose-5-phosphate isomerase (RpiA), lid domain"/>
    <property type="match status" value="1"/>
</dbReference>
<proteinExistence type="predicted"/>
<dbReference type="Proteomes" id="UP000056322">
    <property type="component" value="Chromosome 1"/>
</dbReference>
<dbReference type="PANTHER" id="PTHR11934:SF0">
    <property type="entry name" value="RIBOSE-5-PHOSPHATE ISOMERASE"/>
    <property type="match status" value="1"/>
</dbReference>
<dbReference type="Gene3D" id="3.40.50.1360">
    <property type="match status" value="1"/>
</dbReference>
<dbReference type="GO" id="GO:0005829">
    <property type="term" value="C:cytosol"/>
    <property type="evidence" value="ECO:0007669"/>
    <property type="project" value="TreeGrafter"/>
</dbReference>
<dbReference type="FunFam" id="3.40.50.1360:FF:000001">
    <property type="entry name" value="Ribose-5-phosphate isomerase A"/>
    <property type="match status" value="1"/>
</dbReference>
<dbReference type="PANTHER" id="PTHR11934">
    <property type="entry name" value="RIBOSE-5-PHOSPHATE ISOMERASE"/>
    <property type="match status" value="1"/>
</dbReference>
<gene>
    <name evidence="4" type="primary">rpiA</name>
    <name evidence="4" type="ORF">BN1209_0663</name>
</gene>
<name>A0A0B7IYZ9_9PROT</name>
<dbReference type="GO" id="GO:0009052">
    <property type="term" value="P:pentose-phosphate shunt, non-oxidative branch"/>
    <property type="evidence" value="ECO:0007669"/>
    <property type="project" value="InterPro"/>
</dbReference>
<dbReference type="HOGENOM" id="CLU_056590_1_1_4"/>
<dbReference type="Pfam" id="PF06026">
    <property type="entry name" value="Rib_5-P_isom_A"/>
    <property type="match status" value="1"/>
</dbReference>
<protein>
    <recommendedName>
        <fullName evidence="3">Ribose 5-phosphate isomerase A</fullName>
        <ecNumber evidence="3">5.3.1.6</ecNumber>
    </recommendedName>
</protein>
<dbReference type="NCBIfam" id="NF001924">
    <property type="entry name" value="PRK00702.1"/>
    <property type="match status" value="1"/>
</dbReference>
<evidence type="ECO:0000313" key="4">
    <source>
        <dbReference type="EMBL" id="CEN55706.1"/>
    </source>
</evidence>
<sequence>MNDKELVAFKAAKLAKNGMVIGLGTGSTANYFIEHLAKRQSDEGLSISTVASSTISAIKAESCGLKVVAISQLSRINLYVDGADEITPNLSLLKGRGQDLVMEKLLAKAANQFIVVADKGKLVSRIGEKFIIPIEVIPDAWKMVKHQLEKHGAKGDIRLNTGKDNVAVSAHGSYILDMHFPEHISDEALNTLLNNTTGVVEHGVFYGIASQVLIADNGNIEVMLTQKPL</sequence>
<dbReference type="OrthoDB" id="5870696at2"/>
<dbReference type="EC" id="5.3.1.6" evidence="3"/>
<dbReference type="NCBIfam" id="TIGR00021">
    <property type="entry name" value="rpiA"/>
    <property type="match status" value="1"/>
</dbReference>
<comment type="catalytic activity">
    <reaction evidence="1">
        <text>aldehydo-D-ribose 5-phosphate = D-ribulose 5-phosphate</text>
        <dbReference type="Rhea" id="RHEA:14657"/>
        <dbReference type="ChEBI" id="CHEBI:58121"/>
        <dbReference type="ChEBI" id="CHEBI:58273"/>
        <dbReference type="EC" id="5.3.1.6"/>
    </reaction>
</comment>
<accession>A0A0B7IYZ9</accession>
<organism evidence="4 5">
    <name type="scientific">Candidatus Methylopumilus turicensis</name>
    <dbReference type="NCBI Taxonomy" id="1581680"/>
    <lineage>
        <taxon>Bacteria</taxon>
        <taxon>Pseudomonadati</taxon>
        <taxon>Pseudomonadota</taxon>
        <taxon>Betaproteobacteria</taxon>
        <taxon>Nitrosomonadales</taxon>
        <taxon>Methylophilaceae</taxon>
        <taxon>Candidatus Methylopumilus</taxon>
    </lineage>
</organism>
<evidence type="ECO:0000256" key="2">
    <source>
        <dbReference type="ARBA" id="ARBA00023235"/>
    </source>
</evidence>
<keyword evidence="2 4" id="KW-0413">Isomerase</keyword>
<dbReference type="GO" id="GO:0004751">
    <property type="term" value="F:ribose-5-phosphate isomerase activity"/>
    <property type="evidence" value="ECO:0007669"/>
    <property type="project" value="UniProtKB-UniRule"/>
</dbReference>
<dbReference type="CDD" id="cd01398">
    <property type="entry name" value="RPI_A"/>
    <property type="match status" value="1"/>
</dbReference>
<dbReference type="SUPFAM" id="SSF100950">
    <property type="entry name" value="NagB/RpiA/CoA transferase-like"/>
    <property type="match status" value="1"/>
</dbReference>
<evidence type="ECO:0000256" key="1">
    <source>
        <dbReference type="ARBA" id="ARBA00001713"/>
    </source>
</evidence>
<dbReference type="InterPro" id="IPR037171">
    <property type="entry name" value="NagB/RpiA_transferase-like"/>
</dbReference>
<dbReference type="GO" id="GO:0006014">
    <property type="term" value="P:D-ribose metabolic process"/>
    <property type="evidence" value="ECO:0007669"/>
    <property type="project" value="TreeGrafter"/>
</dbReference>
<keyword evidence="5" id="KW-1185">Reference proteome</keyword>
<dbReference type="RefSeq" id="WP_045750937.1">
    <property type="nucleotide sequence ID" value="NZ_LN794158.1"/>
</dbReference>